<name>A0AAE1Z435_9LAMI</name>
<reference evidence="1" key="2">
    <citation type="journal article" date="2024" name="Plant">
        <title>Genomic evolution and insights into agronomic trait innovations of Sesamum species.</title>
        <authorList>
            <person name="Miao H."/>
            <person name="Wang L."/>
            <person name="Qu L."/>
            <person name="Liu H."/>
            <person name="Sun Y."/>
            <person name="Le M."/>
            <person name="Wang Q."/>
            <person name="Wei S."/>
            <person name="Zheng Y."/>
            <person name="Lin W."/>
            <person name="Duan Y."/>
            <person name="Cao H."/>
            <person name="Xiong S."/>
            <person name="Wang X."/>
            <person name="Wei L."/>
            <person name="Li C."/>
            <person name="Ma Q."/>
            <person name="Ju M."/>
            <person name="Zhao R."/>
            <person name="Li G."/>
            <person name="Mu C."/>
            <person name="Tian Q."/>
            <person name="Mei H."/>
            <person name="Zhang T."/>
            <person name="Gao T."/>
            <person name="Zhang H."/>
        </authorList>
    </citation>
    <scope>NUCLEOTIDE SEQUENCE</scope>
    <source>
        <strain evidence="1">3651</strain>
    </source>
</reference>
<comment type="caution">
    <text evidence="1">The sequence shown here is derived from an EMBL/GenBank/DDBJ whole genome shotgun (WGS) entry which is preliminary data.</text>
</comment>
<reference evidence="1" key="1">
    <citation type="submission" date="2020-06" db="EMBL/GenBank/DDBJ databases">
        <authorList>
            <person name="Li T."/>
            <person name="Hu X."/>
            <person name="Zhang T."/>
            <person name="Song X."/>
            <person name="Zhang H."/>
            <person name="Dai N."/>
            <person name="Sheng W."/>
            <person name="Hou X."/>
            <person name="Wei L."/>
        </authorList>
    </citation>
    <scope>NUCLEOTIDE SEQUENCE</scope>
    <source>
        <strain evidence="1">3651</strain>
        <tissue evidence="1">Leaf</tissue>
    </source>
</reference>
<dbReference type="Proteomes" id="UP001293254">
    <property type="component" value="Unassembled WGS sequence"/>
</dbReference>
<gene>
    <name evidence="1" type="ORF">Salat_0440700</name>
</gene>
<sequence>MASMKFITFLDKIVQNVLEYSNTRQNRDINGNPTAEIKWKLQERKPPLDFPHTTHTASPLLKTYSLYPFLPPLCFLDKPSSPPPPTTASSSPQLRIPFSSSLSIHLPV</sequence>
<organism evidence="1 2">
    <name type="scientific">Sesamum alatum</name>
    <dbReference type="NCBI Taxonomy" id="300844"/>
    <lineage>
        <taxon>Eukaryota</taxon>
        <taxon>Viridiplantae</taxon>
        <taxon>Streptophyta</taxon>
        <taxon>Embryophyta</taxon>
        <taxon>Tracheophyta</taxon>
        <taxon>Spermatophyta</taxon>
        <taxon>Magnoliopsida</taxon>
        <taxon>eudicotyledons</taxon>
        <taxon>Gunneridae</taxon>
        <taxon>Pentapetalae</taxon>
        <taxon>asterids</taxon>
        <taxon>lamiids</taxon>
        <taxon>Lamiales</taxon>
        <taxon>Pedaliaceae</taxon>
        <taxon>Sesamum</taxon>
    </lineage>
</organism>
<proteinExistence type="predicted"/>
<evidence type="ECO:0000313" key="1">
    <source>
        <dbReference type="EMBL" id="KAK4441058.1"/>
    </source>
</evidence>
<accession>A0AAE1Z435</accession>
<evidence type="ECO:0000313" key="2">
    <source>
        <dbReference type="Proteomes" id="UP001293254"/>
    </source>
</evidence>
<keyword evidence="2" id="KW-1185">Reference proteome</keyword>
<dbReference type="AlphaFoldDB" id="A0AAE1Z435"/>
<dbReference type="EMBL" id="JACGWO010000001">
    <property type="protein sequence ID" value="KAK4441058.1"/>
    <property type="molecule type" value="Genomic_DNA"/>
</dbReference>
<protein>
    <submittedName>
        <fullName evidence="1">Uncharacterized protein</fullName>
    </submittedName>
</protein>